<accession>A0AAP3ZWW1</accession>
<dbReference type="RefSeq" id="WP_279833074.1">
    <property type="nucleotide sequence ID" value="NZ_JARVWT010000003.1"/>
</dbReference>
<evidence type="ECO:0000313" key="1">
    <source>
        <dbReference type="EMBL" id="MDH2331030.1"/>
    </source>
</evidence>
<dbReference type="Proteomes" id="UP001229409">
    <property type="component" value="Unassembled WGS sequence"/>
</dbReference>
<dbReference type="EMBL" id="JARVWT010000003">
    <property type="protein sequence ID" value="MDH2331030.1"/>
    <property type="molecule type" value="Genomic_DNA"/>
</dbReference>
<comment type="caution">
    <text evidence="1">The sequence shown here is derived from an EMBL/GenBank/DDBJ whole genome shotgun (WGS) entry which is preliminary data.</text>
</comment>
<proteinExistence type="predicted"/>
<organism evidence="1 2">
    <name type="scientific">Paenibacillus polymyxa</name>
    <name type="common">Bacillus polymyxa</name>
    <dbReference type="NCBI Taxonomy" id="1406"/>
    <lineage>
        <taxon>Bacteria</taxon>
        <taxon>Bacillati</taxon>
        <taxon>Bacillota</taxon>
        <taxon>Bacilli</taxon>
        <taxon>Bacillales</taxon>
        <taxon>Paenibacillaceae</taxon>
        <taxon>Paenibacillus</taxon>
    </lineage>
</organism>
<reference evidence="1" key="1">
    <citation type="submission" date="2023-04" db="EMBL/GenBank/DDBJ databases">
        <title>Uncovering the Secrets of Slow-Growing Bacteria in Tropical Savanna Soil through Cultivation and Genomic Analysis.</title>
        <authorList>
            <person name="Goncalves O.S."/>
            <person name="Santana M.F."/>
        </authorList>
    </citation>
    <scope>NUCLEOTIDE SEQUENCE</scope>
    <source>
        <strain evidence="1">ANTI</strain>
    </source>
</reference>
<gene>
    <name evidence="1" type="ORF">QDS18_09120</name>
</gene>
<evidence type="ECO:0000313" key="2">
    <source>
        <dbReference type="Proteomes" id="UP001229409"/>
    </source>
</evidence>
<dbReference type="AlphaFoldDB" id="A0AAP3ZWW1"/>
<name>A0AAP3ZWW1_PAEPO</name>
<protein>
    <submittedName>
        <fullName evidence="1">Uncharacterized protein</fullName>
    </submittedName>
</protein>
<sequence>MMRQDMDFRKVLILIYIQTYEVIIDINEIIDLTGINYIIVKELIFELNYDQYIYYDESLRVYKMTRLGREFLHSHYLNKIKLEDLQTASLGPDSTKKFHIFIPKNFHRRFK</sequence>